<evidence type="ECO:0000313" key="1">
    <source>
        <dbReference type="EMBL" id="JAD55768.1"/>
    </source>
</evidence>
<reference evidence="1" key="2">
    <citation type="journal article" date="2015" name="Data Brief">
        <title>Shoot transcriptome of the giant reed, Arundo donax.</title>
        <authorList>
            <person name="Barrero R.A."/>
            <person name="Guerrero F.D."/>
            <person name="Moolhuijzen P."/>
            <person name="Goolsby J.A."/>
            <person name="Tidwell J."/>
            <person name="Bellgard S.E."/>
            <person name="Bellgard M.I."/>
        </authorList>
    </citation>
    <scope>NUCLEOTIDE SEQUENCE</scope>
    <source>
        <tissue evidence="1">Shoot tissue taken approximately 20 cm above the soil surface</tissue>
    </source>
</reference>
<proteinExistence type="predicted"/>
<protein>
    <submittedName>
        <fullName evidence="1">Uncharacterized protein</fullName>
    </submittedName>
</protein>
<organism evidence="1">
    <name type="scientific">Arundo donax</name>
    <name type="common">Giant reed</name>
    <name type="synonym">Donax arundinaceus</name>
    <dbReference type="NCBI Taxonomy" id="35708"/>
    <lineage>
        <taxon>Eukaryota</taxon>
        <taxon>Viridiplantae</taxon>
        <taxon>Streptophyta</taxon>
        <taxon>Embryophyta</taxon>
        <taxon>Tracheophyta</taxon>
        <taxon>Spermatophyta</taxon>
        <taxon>Magnoliopsida</taxon>
        <taxon>Liliopsida</taxon>
        <taxon>Poales</taxon>
        <taxon>Poaceae</taxon>
        <taxon>PACMAD clade</taxon>
        <taxon>Arundinoideae</taxon>
        <taxon>Arundineae</taxon>
        <taxon>Arundo</taxon>
    </lineage>
</organism>
<sequence length="43" mass="5072">MIIFVSLLPKLMPLIGHHYQIHNLRDERIIILLMSIVTQLQGY</sequence>
<name>A0A0A9B0V4_ARUDO</name>
<accession>A0A0A9B0V4</accession>
<reference evidence="1" key="1">
    <citation type="submission" date="2014-09" db="EMBL/GenBank/DDBJ databases">
        <authorList>
            <person name="Magalhaes I.L.F."/>
            <person name="Oliveira U."/>
            <person name="Santos F.R."/>
            <person name="Vidigal T.H.D.A."/>
            <person name="Brescovit A.D."/>
            <person name="Santos A.J."/>
        </authorList>
    </citation>
    <scope>NUCLEOTIDE SEQUENCE</scope>
    <source>
        <tissue evidence="1">Shoot tissue taken approximately 20 cm above the soil surface</tissue>
    </source>
</reference>
<dbReference type="EMBL" id="GBRH01242127">
    <property type="protein sequence ID" value="JAD55768.1"/>
    <property type="molecule type" value="Transcribed_RNA"/>
</dbReference>
<dbReference type="AlphaFoldDB" id="A0A0A9B0V4"/>